<dbReference type="GeneTree" id="ENSGT00910000147472"/>
<evidence type="ECO:0000313" key="2">
    <source>
        <dbReference type="Proteomes" id="UP000233100"/>
    </source>
</evidence>
<accession>A0A7N9CIL2</accession>
<reference evidence="1" key="3">
    <citation type="submission" date="2025-09" db="UniProtKB">
        <authorList>
            <consortium name="Ensembl"/>
        </authorList>
    </citation>
    <scope>IDENTIFICATION</scope>
</reference>
<dbReference type="Ensembl" id="ENSMFAT00000090870.1">
    <property type="protein sequence ID" value="ENSMFAP00000050747.1"/>
    <property type="gene ID" value="ENSMFAG00000053283.1"/>
</dbReference>
<reference evidence="1" key="2">
    <citation type="submission" date="2025-08" db="UniProtKB">
        <authorList>
            <consortium name="Ensembl"/>
        </authorList>
    </citation>
    <scope>IDENTIFICATION</scope>
</reference>
<sequence length="231" mass="25993">MTNSSVYFHFRNGVWQRMKLGTPGASASGKPLGFLRVRHSHCTCEKPRVWQKTKQKPCGRAQMLLGKQNKKFIGTSQAPWKKERKSSASTLALGTEAKGRPLLGAHCSHMKNGLISRKYTRGGVLWRSMVFGLSVCFHATDKDIPKTGQFTKERGLIGLTVLCSWGSLTIMAEDMDYSRQRDRTYAGELFFLKLSDLVRLIHYHENSTGKTCLRDSITSHWVPPTICGNSR</sequence>
<organism evidence="1 2">
    <name type="scientific">Macaca fascicularis</name>
    <name type="common">Crab-eating macaque</name>
    <name type="synonym">Cynomolgus monkey</name>
    <dbReference type="NCBI Taxonomy" id="9541"/>
    <lineage>
        <taxon>Eukaryota</taxon>
        <taxon>Metazoa</taxon>
        <taxon>Chordata</taxon>
        <taxon>Craniata</taxon>
        <taxon>Vertebrata</taxon>
        <taxon>Euteleostomi</taxon>
        <taxon>Mammalia</taxon>
        <taxon>Eutheria</taxon>
        <taxon>Euarchontoglires</taxon>
        <taxon>Primates</taxon>
        <taxon>Haplorrhini</taxon>
        <taxon>Catarrhini</taxon>
        <taxon>Cercopithecidae</taxon>
        <taxon>Cercopithecinae</taxon>
        <taxon>Macaca</taxon>
    </lineage>
</organism>
<dbReference type="AlphaFoldDB" id="A0A7N9CIL2"/>
<proteinExistence type="predicted"/>
<dbReference type="Proteomes" id="UP000233100">
    <property type="component" value="Chromosome 3"/>
</dbReference>
<protein>
    <submittedName>
        <fullName evidence="1">Uncharacterized protein</fullName>
    </submittedName>
</protein>
<name>A0A7N9CIL2_MACFA</name>
<keyword evidence="2" id="KW-1185">Reference proteome</keyword>
<reference evidence="1 2" key="1">
    <citation type="submission" date="2013-03" db="EMBL/GenBank/DDBJ databases">
        <authorList>
            <person name="Warren W."/>
            <person name="Wilson R.K."/>
        </authorList>
    </citation>
    <scope>NUCLEOTIDE SEQUENCE</scope>
</reference>
<evidence type="ECO:0000313" key="1">
    <source>
        <dbReference type="Ensembl" id="ENSMFAP00000050747.1"/>
    </source>
</evidence>